<dbReference type="InParanoid" id="E3LL03"/>
<accession>E3LL03</accession>
<keyword evidence="3" id="KW-1185">Reference proteome</keyword>
<gene>
    <name evidence="2" type="ORF">CRE_18507</name>
</gene>
<name>E3LL03_CAERE</name>
<dbReference type="AlphaFoldDB" id="E3LL03"/>
<feature type="region of interest" description="Disordered" evidence="1">
    <location>
        <begin position="307"/>
        <end position="372"/>
    </location>
</feature>
<dbReference type="HOGENOM" id="CLU_708306_0_0_1"/>
<sequence length="390" mass="44139">MDSKINTNQSPPQPSVLIPAVVIGKKTNRILCYSPHIRQNGGVLELIPTSAILEGNWILVKFGEERKVERVEKLNENEYNRCRIPPTSVNEGRVSITVPFIRYPEFDENKKTEDGSLGKCRKVYMLNMGIGDLSNVNLPDDKAVRIGLFQSRRDNNFESNPYMWELKKVMREFPTLEEIRQMNAAVIRLRKRSENCGARDSQKCFLENLSTTTNPEQIEERKENNETSPMKHRFKFGRQPVENTSASIHASSSSRPTFRFGVQPQPTLPSKINRNISAAKQNTSVPLSPLVPSSGVISRPEILLRPLRAAGSSMQPKREQIRNQTRRRRGPPKAQPSSYTVPPVQRPLRKHPTITTPPSAPKPLRESTDPTYGLAALKISEFESPYSMKS</sequence>
<organism evidence="3">
    <name type="scientific">Caenorhabditis remanei</name>
    <name type="common">Caenorhabditis vulgaris</name>
    <dbReference type="NCBI Taxonomy" id="31234"/>
    <lineage>
        <taxon>Eukaryota</taxon>
        <taxon>Metazoa</taxon>
        <taxon>Ecdysozoa</taxon>
        <taxon>Nematoda</taxon>
        <taxon>Chromadorea</taxon>
        <taxon>Rhabditida</taxon>
        <taxon>Rhabditina</taxon>
        <taxon>Rhabditomorpha</taxon>
        <taxon>Rhabditoidea</taxon>
        <taxon>Rhabditidae</taxon>
        <taxon>Peloderinae</taxon>
        <taxon>Caenorhabditis</taxon>
    </lineage>
</organism>
<dbReference type="GeneID" id="9839065"/>
<dbReference type="RefSeq" id="XP_003115794.2">
    <property type="nucleotide sequence ID" value="XM_003115746.2"/>
</dbReference>
<protein>
    <submittedName>
        <fullName evidence="2">Uncharacterized protein</fullName>
    </submittedName>
</protein>
<dbReference type="EMBL" id="DS268410">
    <property type="protein sequence ID" value="EFP00282.1"/>
    <property type="molecule type" value="Genomic_DNA"/>
</dbReference>
<evidence type="ECO:0000256" key="1">
    <source>
        <dbReference type="SAM" id="MobiDB-lite"/>
    </source>
</evidence>
<evidence type="ECO:0000313" key="2">
    <source>
        <dbReference type="EMBL" id="EFP00282.1"/>
    </source>
</evidence>
<evidence type="ECO:0000313" key="3">
    <source>
        <dbReference type="Proteomes" id="UP000008281"/>
    </source>
</evidence>
<reference evidence="2" key="1">
    <citation type="submission" date="2007-07" db="EMBL/GenBank/DDBJ databases">
        <title>PCAP assembly of the Caenorhabditis remanei genome.</title>
        <authorList>
            <consortium name="The Caenorhabditis remanei Sequencing Consortium"/>
            <person name="Wilson R.K."/>
        </authorList>
    </citation>
    <scope>NUCLEOTIDE SEQUENCE [LARGE SCALE GENOMIC DNA]</scope>
    <source>
        <strain evidence="2">PB4641</strain>
    </source>
</reference>
<dbReference type="Proteomes" id="UP000008281">
    <property type="component" value="Unassembled WGS sequence"/>
</dbReference>
<dbReference type="KEGG" id="crq:GCK72_019178"/>
<proteinExistence type="predicted"/>
<dbReference type="CTD" id="9839065"/>